<dbReference type="InterPro" id="IPR027417">
    <property type="entry name" value="P-loop_NTPase"/>
</dbReference>
<organism evidence="2 3">
    <name type="scientific">Spodoptera exigua</name>
    <name type="common">Beet armyworm</name>
    <name type="synonym">Noctua fulgens</name>
    <dbReference type="NCBI Taxonomy" id="7107"/>
    <lineage>
        <taxon>Eukaryota</taxon>
        <taxon>Metazoa</taxon>
        <taxon>Ecdysozoa</taxon>
        <taxon>Arthropoda</taxon>
        <taxon>Hexapoda</taxon>
        <taxon>Insecta</taxon>
        <taxon>Pterygota</taxon>
        <taxon>Neoptera</taxon>
        <taxon>Endopterygota</taxon>
        <taxon>Lepidoptera</taxon>
        <taxon>Glossata</taxon>
        <taxon>Ditrysia</taxon>
        <taxon>Noctuoidea</taxon>
        <taxon>Noctuidae</taxon>
        <taxon>Amphipyrinae</taxon>
        <taxon>Spodoptera</taxon>
    </lineage>
</organism>
<evidence type="ECO:0008006" key="4">
    <source>
        <dbReference type="Google" id="ProtNLM"/>
    </source>
</evidence>
<feature type="region of interest" description="Disordered" evidence="1">
    <location>
        <begin position="92"/>
        <end position="121"/>
    </location>
</feature>
<accession>A0A922MF03</accession>
<reference evidence="2" key="1">
    <citation type="journal article" date="2021" name="G3 (Bethesda)">
        <title>Genome and transcriptome analysis of the beet armyworm Spodoptera exigua reveals targets for pest control. .</title>
        <authorList>
            <person name="Simon S."/>
            <person name="Breeschoten T."/>
            <person name="Jansen H.J."/>
            <person name="Dirks R.P."/>
            <person name="Schranz M.E."/>
            <person name="Ros V.I.D."/>
        </authorList>
    </citation>
    <scope>NUCLEOTIDE SEQUENCE</scope>
    <source>
        <strain evidence="2">TB_SE_WUR_2020</strain>
    </source>
</reference>
<name>A0A922MF03_SPOEX</name>
<evidence type="ECO:0000313" key="3">
    <source>
        <dbReference type="Proteomes" id="UP000814243"/>
    </source>
</evidence>
<dbReference type="AlphaFoldDB" id="A0A922MF03"/>
<gene>
    <name evidence="2" type="ORF">HF086_017897</name>
</gene>
<dbReference type="EMBL" id="JACEFF010000561">
    <property type="protein sequence ID" value="KAH9635331.1"/>
    <property type="molecule type" value="Genomic_DNA"/>
</dbReference>
<protein>
    <recommendedName>
        <fullName evidence="4">Sulfotransferase</fullName>
    </recommendedName>
</protein>
<proteinExistence type="predicted"/>
<dbReference type="SUPFAM" id="SSF52540">
    <property type="entry name" value="P-loop containing nucleoside triphosphate hydrolases"/>
    <property type="match status" value="1"/>
</dbReference>
<evidence type="ECO:0000313" key="2">
    <source>
        <dbReference type="EMBL" id="KAH9635331.1"/>
    </source>
</evidence>
<sequence length="149" mass="16838">MEQKHIPFPYEFEEMTQEEKAENKRLYNYPKIDLIRMGPKGYVMPRAYKEQAESIYNLPIRPSDIYVASYQRAGTTLTQELNFHVLHRMEEGAFGEHPPSGGVEEGEPHKGYGSYDTAGAGETGVDAISEVRQDASTDVLLEPHYSGHS</sequence>
<evidence type="ECO:0000256" key="1">
    <source>
        <dbReference type="SAM" id="MobiDB-lite"/>
    </source>
</evidence>
<dbReference type="Proteomes" id="UP000814243">
    <property type="component" value="Unassembled WGS sequence"/>
</dbReference>
<dbReference type="Gene3D" id="3.40.50.300">
    <property type="entry name" value="P-loop containing nucleotide triphosphate hydrolases"/>
    <property type="match status" value="1"/>
</dbReference>
<comment type="caution">
    <text evidence="2">The sequence shown here is derived from an EMBL/GenBank/DDBJ whole genome shotgun (WGS) entry which is preliminary data.</text>
</comment>